<reference evidence="8 9" key="1">
    <citation type="journal article" date="2016" name="Proc. Natl. Acad. Sci. U.S.A.">
        <title>Comparative genomics of biotechnologically important yeasts.</title>
        <authorList>
            <person name="Riley R."/>
            <person name="Haridas S."/>
            <person name="Wolfe K.H."/>
            <person name="Lopes M.R."/>
            <person name="Hittinger C.T."/>
            <person name="Goeker M."/>
            <person name="Salamov A.A."/>
            <person name="Wisecaver J.H."/>
            <person name="Long T.M."/>
            <person name="Calvey C.H."/>
            <person name="Aerts A.L."/>
            <person name="Barry K.W."/>
            <person name="Choi C."/>
            <person name="Clum A."/>
            <person name="Coughlan A.Y."/>
            <person name="Deshpande S."/>
            <person name="Douglass A.P."/>
            <person name="Hanson S.J."/>
            <person name="Klenk H.-P."/>
            <person name="LaButti K.M."/>
            <person name="Lapidus A."/>
            <person name="Lindquist E.A."/>
            <person name="Lipzen A.M."/>
            <person name="Meier-Kolthoff J.P."/>
            <person name="Ohm R.A."/>
            <person name="Otillar R.P."/>
            <person name="Pangilinan J.L."/>
            <person name="Peng Y."/>
            <person name="Rokas A."/>
            <person name="Rosa C.A."/>
            <person name="Scheuner C."/>
            <person name="Sibirny A.A."/>
            <person name="Slot J.C."/>
            <person name="Stielow J.B."/>
            <person name="Sun H."/>
            <person name="Kurtzman C.P."/>
            <person name="Blackwell M."/>
            <person name="Grigoriev I.V."/>
            <person name="Jeffries T.W."/>
        </authorList>
    </citation>
    <scope>NUCLEOTIDE SEQUENCE [LARGE SCALE GENOMIC DNA]</scope>
    <source>
        <strain evidence="8 9">NRRL Y-2026</strain>
    </source>
</reference>
<dbReference type="STRING" id="763406.A0A1E3NTP3"/>
<dbReference type="InterPro" id="IPR037278">
    <property type="entry name" value="ARFGAP/RecO"/>
</dbReference>
<evidence type="ECO:0000256" key="5">
    <source>
        <dbReference type="PROSITE-ProRule" id="PRU00288"/>
    </source>
</evidence>
<dbReference type="PRINTS" id="PR00405">
    <property type="entry name" value="REVINTRACTNG"/>
</dbReference>
<evidence type="ECO:0000256" key="4">
    <source>
        <dbReference type="ARBA" id="ARBA00022833"/>
    </source>
</evidence>
<keyword evidence="9" id="KW-1185">Reference proteome</keyword>
<dbReference type="GO" id="GO:0030126">
    <property type="term" value="C:COPI vesicle coat"/>
    <property type="evidence" value="ECO:0007669"/>
    <property type="project" value="EnsemblFungi"/>
</dbReference>
<dbReference type="GO" id="GO:0005096">
    <property type="term" value="F:GTPase activator activity"/>
    <property type="evidence" value="ECO:0007669"/>
    <property type="project" value="UniProtKB-KW"/>
</dbReference>
<evidence type="ECO:0000256" key="1">
    <source>
        <dbReference type="ARBA" id="ARBA00022468"/>
    </source>
</evidence>
<name>A0A1E3NTP3_9ASCO</name>
<sequence>MCAEDEFASTATIKQIFTRLQKNPANRQCFDCNAKNPTWTSIPFGIFICLQCSANHRNMGVHISFVKSSVLDTKWTNKQLRSMKCGGNDRFKEYINKNGGSSILRSEPKKIYDSSVGSNYKEKLEKRVENDTKRHPEILEWDDADSIEASEEESSAAGDDFFSKWDKPTNTPSPLTSRASTPPVNNSTTSLNDESTNAKAKTTPARRVVNKTAKGNSILGKKNILGAGSKNKAKLNIKKVASDDIDFDEFEKEAKREEQEIKNLGYNPNDNLKATTATPDTFASATTKKGPISLFDKPEASQSKTASLALSGNPSSAKKNDVESTRQSFAKLGFGMTASTAPTTLDANQGKKYKDVQYTGDVEKRFGTQKGISSDQFYGVGNYDETKAQEARTKLQSFTNAQSISSSDYYGEDDTAQFRQNNGGGDVEQQVLEFAEKYMGDDFNALKGALEQGAEKFGGYLRDVLRN</sequence>
<accession>A0A1E3NTP3</accession>
<dbReference type="Proteomes" id="UP000094455">
    <property type="component" value="Unassembled WGS sequence"/>
</dbReference>
<feature type="compositionally biased region" description="Acidic residues" evidence="6">
    <location>
        <begin position="142"/>
        <end position="154"/>
    </location>
</feature>
<dbReference type="CDD" id="cd08831">
    <property type="entry name" value="ArfGap_ArfGap2_3_like"/>
    <property type="match status" value="1"/>
</dbReference>
<dbReference type="OrthoDB" id="983479at2759"/>
<dbReference type="InterPro" id="IPR038508">
    <property type="entry name" value="ArfGAP_dom_sf"/>
</dbReference>
<feature type="compositionally biased region" description="Polar residues" evidence="6">
    <location>
        <begin position="305"/>
        <end position="317"/>
    </location>
</feature>
<feature type="domain" description="Arf-GAP" evidence="7">
    <location>
        <begin position="14"/>
        <end position="135"/>
    </location>
</feature>
<dbReference type="RefSeq" id="XP_019020151.1">
    <property type="nucleotide sequence ID" value="XM_019160417.1"/>
</dbReference>
<evidence type="ECO:0000256" key="6">
    <source>
        <dbReference type="SAM" id="MobiDB-lite"/>
    </source>
</evidence>
<evidence type="ECO:0000256" key="2">
    <source>
        <dbReference type="ARBA" id="ARBA00022723"/>
    </source>
</evidence>
<dbReference type="SUPFAM" id="SSF57863">
    <property type="entry name" value="ArfGap/RecO-like zinc finger"/>
    <property type="match status" value="1"/>
</dbReference>
<dbReference type="PANTHER" id="PTHR45686:SF4">
    <property type="entry name" value="ADP-RIBOSYLATION FACTOR GTPASE ACTIVATING PROTEIN 3, ISOFORM H"/>
    <property type="match status" value="1"/>
</dbReference>
<dbReference type="PANTHER" id="PTHR45686">
    <property type="entry name" value="ADP-RIBOSYLATION FACTOR GTPASE ACTIVATING PROTEIN 3, ISOFORM H-RELATED"/>
    <property type="match status" value="1"/>
</dbReference>
<dbReference type="GO" id="GO:0006888">
    <property type="term" value="P:endoplasmic reticulum to Golgi vesicle-mediated transport"/>
    <property type="evidence" value="ECO:0007669"/>
    <property type="project" value="EnsemblFungi"/>
</dbReference>
<dbReference type="Gene3D" id="1.10.220.150">
    <property type="entry name" value="Arf GTPase activating protein"/>
    <property type="match status" value="1"/>
</dbReference>
<protein>
    <recommendedName>
        <fullName evidence="7">Arf-GAP domain-containing protein</fullName>
    </recommendedName>
</protein>
<dbReference type="PROSITE" id="PS50115">
    <property type="entry name" value="ARFGAP"/>
    <property type="match status" value="1"/>
</dbReference>
<proteinExistence type="predicted"/>
<keyword evidence="3 5" id="KW-0863">Zinc-finger</keyword>
<gene>
    <name evidence="8" type="ORF">PICMEDRAFT_14531</name>
</gene>
<evidence type="ECO:0000256" key="3">
    <source>
        <dbReference type="ARBA" id="ARBA00022771"/>
    </source>
</evidence>
<dbReference type="GO" id="GO:0000139">
    <property type="term" value="C:Golgi membrane"/>
    <property type="evidence" value="ECO:0007669"/>
    <property type="project" value="GOC"/>
</dbReference>
<keyword evidence="1" id="KW-0343">GTPase activation</keyword>
<dbReference type="EMBL" id="KV454001">
    <property type="protein sequence ID" value="ODQ49038.1"/>
    <property type="molecule type" value="Genomic_DNA"/>
</dbReference>
<dbReference type="GO" id="GO:0006890">
    <property type="term" value="P:retrograde vesicle-mediated transport, Golgi to endoplasmic reticulum"/>
    <property type="evidence" value="ECO:0007669"/>
    <property type="project" value="EnsemblFungi"/>
</dbReference>
<evidence type="ECO:0000313" key="8">
    <source>
        <dbReference type="EMBL" id="ODQ49038.1"/>
    </source>
</evidence>
<feature type="compositionally biased region" description="Polar residues" evidence="6">
    <location>
        <begin position="168"/>
        <end position="200"/>
    </location>
</feature>
<keyword evidence="4" id="KW-0862">Zinc</keyword>
<dbReference type="SMART" id="SM00105">
    <property type="entry name" value="ArfGap"/>
    <property type="match status" value="1"/>
</dbReference>
<evidence type="ECO:0000313" key="9">
    <source>
        <dbReference type="Proteomes" id="UP000094455"/>
    </source>
</evidence>
<feature type="region of interest" description="Disordered" evidence="6">
    <location>
        <begin position="305"/>
        <end position="324"/>
    </location>
</feature>
<dbReference type="Pfam" id="PF01412">
    <property type="entry name" value="ArfGap"/>
    <property type="match status" value="1"/>
</dbReference>
<dbReference type="GO" id="GO:0048205">
    <property type="term" value="P:COPI coating of Golgi vesicle"/>
    <property type="evidence" value="ECO:0007669"/>
    <property type="project" value="EnsemblFungi"/>
</dbReference>
<evidence type="ECO:0000259" key="7">
    <source>
        <dbReference type="PROSITE" id="PS50115"/>
    </source>
</evidence>
<dbReference type="AlphaFoldDB" id="A0A1E3NTP3"/>
<dbReference type="GO" id="GO:0008270">
    <property type="term" value="F:zinc ion binding"/>
    <property type="evidence" value="ECO:0007669"/>
    <property type="project" value="UniProtKB-KW"/>
</dbReference>
<keyword evidence="2" id="KW-0479">Metal-binding</keyword>
<dbReference type="GeneID" id="30177104"/>
<feature type="region of interest" description="Disordered" evidence="6">
    <location>
        <begin position="142"/>
        <end position="204"/>
    </location>
</feature>
<dbReference type="InterPro" id="IPR001164">
    <property type="entry name" value="ArfGAP_dom"/>
</dbReference>
<organism evidence="8 9">
    <name type="scientific">Pichia membranifaciens NRRL Y-2026</name>
    <dbReference type="NCBI Taxonomy" id="763406"/>
    <lineage>
        <taxon>Eukaryota</taxon>
        <taxon>Fungi</taxon>
        <taxon>Dikarya</taxon>
        <taxon>Ascomycota</taxon>
        <taxon>Saccharomycotina</taxon>
        <taxon>Pichiomycetes</taxon>
        <taxon>Pichiales</taxon>
        <taxon>Pichiaceae</taxon>
        <taxon>Pichia</taxon>
    </lineage>
</organism>